<keyword evidence="6 8" id="KW-0472">Membrane</keyword>
<feature type="transmembrane region" description="Helical" evidence="8">
    <location>
        <begin position="415"/>
        <end position="436"/>
    </location>
</feature>
<protein>
    <submittedName>
        <fullName evidence="11">Fosfomycin resistance protein AbaF</fullName>
    </submittedName>
    <submittedName>
        <fullName evidence="10">MFS transporter</fullName>
    </submittedName>
</protein>
<dbReference type="GO" id="GO:0005886">
    <property type="term" value="C:plasma membrane"/>
    <property type="evidence" value="ECO:0007669"/>
    <property type="project" value="UniProtKB-SubCell"/>
</dbReference>
<evidence type="ECO:0000256" key="2">
    <source>
        <dbReference type="ARBA" id="ARBA00022448"/>
    </source>
</evidence>
<gene>
    <name evidence="11" type="primary">abaF_7</name>
    <name evidence="11" type="ORF">hbim_03230</name>
    <name evidence="10" type="ORF">MMAGJ_35930</name>
</gene>
<dbReference type="RefSeq" id="WP_081812440.1">
    <property type="nucleotide sequence ID" value="NZ_AP022567.1"/>
</dbReference>
<dbReference type="AlphaFoldDB" id="A0AAI8XNV5"/>
<evidence type="ECO:0000256" key="4">
    <source>
        <dbReference type="ARBA" id="ARBA00022692"/>
    </source>
</evidence>
<feature type="compositionally biased region" description="Low complexity" evidence="7">
    <location>
        <begin position="8"/>
        <end position="21"/>
    </location>
</feature>
<evidence type="ECO:0000256" key="8">
    <source>
        <dbReference type="SAM" id="Phobius"/>
    </source>
</evidence>
<evidence type="ECO:0000313" key="10">
    <source>
        <dbReference type="EMBL" id="BBX34311.1"/>
    </source>
</evidence>
<keyword evidence="5 8" id="KW-1133">Transmembrane helix</keyword>
<dbReference type="InterPro" id="IPR020846">
    <property type="entry name" value="MFS_dom"/>
</dbReference>
<dbReference type="PROSITE" id="PS50850">
    <property type="entry name" value="MFS"/>
    <property type="match status" value="1"/>
</dbReference>
<name>A0AAI8XNV5_MYCME</name>
<evidence type="ECO:0000313" key="12">
    <source>
        <dbReference type="Proteomes" id="UP000465622"/>
    </source>
</evidence>
<keyword evidence="12" id="KW-1185">Reference proteome</keyword>
<dbReference type="Proteomes" id="UP001241092">
    <property type="component" value="Chromosome"/>
</dbReference>
<feature type="transmembrane region" description="Helical" evidence="8">
    <location>
        <begin position="388"/>
        <end position="409"/>
    </location>
</feature>
<reference evidence="10" key="2">
    <citation type="submission" date="2020-02" db="EMBL/GenBank/DDBJ databases">
        <authorList>
            <person name="Matsumoto Y."/>
            <person name="Motooka D."/>
            <person name="Nakamura S."/>
        </authorList>
    </citation>
    <scope>NUCLEOTIDE SEQUENCE</scope>
    <source>
        <strain evidence="10">JCM 12375</strain>
    </source>
</reference>
<evidence type="ECO:0000256" key="3">
    <source>
        <dbReference type="ARBA" id="ARBA00022475"/>
    </source>
</evidence>
<evidence type="ECO:0000259" key="9">
    <source>
        <dbReference type="PROSITE" id="PS50850"/>
    </source>
</evidence>
<keyword evidence="2" id="KW-0813">Transport</keyword>
<sequence length="460" mass="48005">MPNDESPRSPTIATAPTTPASHTQRGPLAKAFAASLSGTALEWYDFGIYSASAALVFPVLFFPSSSSASGVLLAFSTYAVGYLARPLGAFALGRLGDVIGRKQVIVSTLLLIGVATFAIGLLPTFDSIGVVAPILLVTLRFAQGVGVGGELGVAPLLSSEFGDPERRGFWCSAPQMGPAAGTLLANGVLALLTVSMSETAFVTWGWRVAFLLSALLVAVGLLIRLRLEDTPVFRAIRDKGESPSAPVREVFATELRGLIAASCARIGPDVISALFIVFSLLYGTKKAGFSSSEVLTAVLIGSAGQLVAVPLAAALSDRVNRRHMYAIATAVAAIWPFVFLPGALNGSFSFLVAGIVVGLLLHSLVYGPQGAFITEQFSPRLRATGSSLAYAIGSTFGGAVAPLAFTALLNWQGSWLPVAVYAALACTVTVVGCTLLGRDHDMEEELVFAPDHDSTSREPR</sequence>
<dbReference type="InterPro" id="IPR011701">
    <property type="entry name" value="MFS"/>
</dbReference>
<dbReference type="EMBL" id="AP027452">
    <property type="protein sequence ID" value="BDY29292.1"/>
    <property type="molecule type" value="Genomic_DNA"/>
</dbReference>
<dbReference type="EMBL" id="AP022567">
    <property type="protein sequence ID" value="BBX34311.1"/>
    <property type="molecule type" value="Genomic_DNA"/>
</dbReference>
<evidence type="ECO:0000313" key="11">
    <source>
        <dbReference type="EMBL" id="BDY29292.1"/>
    </source>
</evidence>
<dbReference type="CDD" id="cd17369">
    <property type="entry name" value="MFS_ShiA_like"/>
    <property type="match status" value="1"/>
</dbReference>
<feature type="transmembrane region" description="Helical" evidence="8">
    <location>
        <begin position="350"/>
        <end position="367"/>
    </location>
</feature>
<organism evidence="11 13">
    <name type="scientific">Mycolicibacterium mageritense</name>
    <name type="common">Mycobacterium mageritense</name>
    <dbReference type="NCBI Taxonomy" id="53462"/>
    <lineage>
        <taxon>Bacteria</taxon>
        <taxon>Bacillati</taxon>
        <taxon>Actinomycetota</taxon>
        <taxon>Actinomycetes</taxon>
        <taxon>Mycobacteriales</taxon>
        <taxon>Mycobacteriaceae</taxon>
        <taxon>Mycolicibacterium</taxon>
    </lineage>
</organism>
<evidence type="ECO:0000313" key="13">
    <source>
        <dbReference type="Proteomes" id="UP001241092"/>
    </source>
</evidence>
<evidence type="ECO:0000256" key="5">
    <source>
        <dbReference type="ARBA" id="ARBA00022989"/>
    </source>
</evidence>
<dbReference type="PANTHER" id="PTHR43045:SF1">
    <property type="entry name" value="SHIKIMATE TRANSPORTER"/>
    <property type="match status" value="1"/>
</dbReference>
<keyword evidence="4 8" id="KW-0812">Transmembrane</keyword>
<reference evidence="11" key="3">
    <citation type="submission" date="2023-03" db="EMBL/GenBank/DDBJ databases">
        <title>Draft genome sequence of a Mycolicibacterium mageritense strain H4_3_1 isolated from a hybrid biological-inorganic system reactor.</title>
        <authorList>
            <person name="Feng X."/>
            <person name="Kazama D."/>
            <person name="Sato K."/>
            <person name="Kobayashi H."/>
        </authorList>
    </citation>
    <scope>NUCLEOTIDE SEQUENCE</scope>
    <source>
        <strain evidence="11">H4_3_1</strain>
    </source>
</reference>
<dbReference type="InterPro" id="IPR036259">
    <property type="entry name" value="MFS_trans_sf"/>
</dbReference>
<feature type="transmembrane region" description="Helical" evidence="8">
    <location>
        <begin position="325"/>
        <end position="344"/>
    </location>
</feature>
<dbReference type="Proteomes" id="UP000465622">
    <property type="component" value="Chromosome"/>
</dbReference>
<dbReference type="Gene3D" id="1.20.1250.20">
    <property type="entry name" value="MFS general substrate transporter like domains"/>
    <property type="match status" value="2"/>
</dbReference>
<comment type="subcellular location">
    <subcellularLocation>
        <location evidence="1">Cell membrane</location>
        <topology evidence="1">Multi-pass membrane protein</topology>
    </subcellularLocation>
</comment>
<keyword evidence="3" id="KW-1003">Cell membrane</keyword>
<reference evidence="10 12" key="1">
    <citation type="journal article" date="2019" name="Emerg. Microbes Infect.">
        <title>Comprehensive subspecies identification of 175 nontuberculous mycobacteria species based on 7547 genomic profiles.</title>
        <authorList>
            <person name="Matsumoto Y."/>
            <person name="Kinjo T."/>
            <person name="Motooka D."/>
            <person name="Nabeya D."/>
            <person name="Jung N."/>
            <person name="Uechi K."/>
            <person name="Horii T."/>
            <person name="Iida T."/>
            <person name="Fujita J."/>
            <person name="Nakamura S."/>
        </authorList>
    </citation>
    <scope>NUCLEOTIDE SEQUENCE [LARGE SCALE GENOMIC DNA]</scope>
    <source>
        <strain evidence="10 12">JCM 12375</strain>
    </source>
</reference>
<dbReference type="GO" id="GO:0022857">
    <property type="term" value="F:transmembrane transporter activity"/>
    <property type="evidence" value="ECO:0007669"/>
    <property type="project" value="InterPro"/>
</dbReference>
<feature type="transmembrane region" description="Helical" evidence="8">
    <location>
        <begin position="258"/>
        <end position="282"/>
    </location>
</feature>
<feature type="transmembrane region" description="Helical" evidence="8">
    <location>
        <begin position="294"/>
        <end position="313"/>
    </location>
</feature>
<evidence type="ECO:0000256" key="6">
    <source>
        <dbReference type="ARBA" id="ARBA00023136"/>
    </source>
</evidence>
<feature type="transmembrane region" description="Helical" evidence="8">
    <location>
        <begin position="204"/>
        <end position="227"/>
    </location>
</feature>
<evidence type="ECO:0000256" key="7">
    <source>
        <dbReference type="SAM" id="MobiDB-lite"/>
    </source>
</evidence>
<accession>A0AAI8XNV5</accession>
<evidence type="ECO:0000256" key="1">
    <source>
        <dbReference type="ARBA" id="ARBA00004651"/>
    </source>
</evidence>
<dbReference type="Pfam" id="PF07690">
    <property type="entry name" value="MFS_1"/>
    <property type="match status" value="1"/>
</dbReference>
<feature type="domain" description="Major facilitator superfamily (MFS) profile" evidence="9">
    <location>
        <begin position="31"/>
        <end position="440"/>
    </location>
</feature>
<dbReference type="PANTHER" id="PTHR43045">
    <property type="entry name" value="SHIKIMATE TRANSPORTER"/>
    <property type="match status" value="1"/>
</dbReference>
<feature type="region of interest" description="Disordered" evidence="7">
    <location>
        <begin position="1"/>
        <end position="24"/>
    </location>
</feature>
<feature type="transmembrane region" description="Helical" evidence="8">
    <location>
        <begin position="104"/>
        <end position="125"/>
    </location>
</feature>
<proteinExistence type="predicted"/>
<dbReference type="SUPFAM" id="SSF103473">
    <property type="entry name" value="MFS general substrate transporter"/>
    <property type="match status" value="1"/>
</dbReference>
<feature type="transmembrane region" description="Helical" evidence="8">
    <location>
        <begin position="46"/>
        <end position="64"/>
    </location>
</feature>